<comment type="caution">
    <text evidence="1">The sequence shown here is derived from an EMBL/GenBank/DDBJ whole genome shotgun (WGS) entry which is preliminary data.</text>
</comment>
<gene>
    <name evidence="1" type="ORF">BaRGS_00002118</name>
</gene>
<reference evidence="1 2" key="1">
    <citation type="journal article" date="2023" name="Sci. Data">
        <title>Genome assembly of the Korean intertidal mud-creeper Batillaria attramentaria.</title>
        <authorList>
            <person name="Patra A.K."/>
            <person name="Ho P.T."/>
            <person name="Jun S."/>
            <person name="Lee S.J."/>
            <person name="Kim Y."/>
            <person name="Won Y.J."/>
        </authorList>
    </citation>
    <scope>NUCLEOTIDE SEQUENCE [LARGE SCALE GENOMIC DNA]</scope>
    <source>
        <strain evidence="1">Wonlab-2016</strain>
    </source>
</reference>
<proteinExistence type="predicted"/>
<name>A0ABD0M642_9CAEN</name>
<dbReference type="EMBL" id="JACVVK020000006">
    <property type="protein sequence ID" value="KAK7506643.1"/>
    <property type="molecule type" value="Genomic_DNA"/>
</dbReference>
<evidence type="ECO:0000313" key="2">
    <source>
        <dbReference type="Proteomes" id="UP001519460"/>
    </source>
</evidence>
<protein>
    <submittedName>
        <fullName evidence="1">Uncharacterized protein</fullName>
    </submittedName>
</protein>
<dbReference type="AlphaFoldDB" id="A0ABD0M642"/>
<keyword evidence="2" id="KW-1185">Reference proteome</keyword>
<evidence type="ECO:0000313" key="1">
    <source>
        <dbReference type="EMBL" id="KAK7506643.1"/>
    </source>
</evidence>
<organism evidence="1 2">
    <name type="scientific">Batillaria attramentaria</name>
    <dbReference type="NCBI Taxonomy" id="370345"/>
    <lineage>
        <taxon>Eukaryota</taxon>
        <taxon>Metazoa</taxon>
        <taxon>Spiralia</taxon>
        <taxon>Lophotrochozoa</taxon>
        <taxon>Mollusca</taxon>
        <taxon>Gastropoda</taxon>
        <taxon>Caenogastropoda</taxon>
        <taxon>Sorbeoconcha</taxon>
        <taxon>Cerithioidea</taxon>
        <taxon>Batillariidae</taxon>
        <taxon>Batillaria</taxon>
    </lineage>
</organism>
<accession>A0ABD0M642</accession>
<sequence length="70" mass="7520">MLTETFRVVEHPERERASSVALAKGYLGIHGGHIGRLGARQAPSRAAVQCGAWPPHSLLLPDTGAVWTSF</sequence>
<dbReference type="Proteomes" id="UP001519460">
    <property type="component" value="Unassembled WGS sequence"/>
</dbReference>